<dbReference type="AlphaFoldDB" id="A0A3P7P6P6"/>
<dbReference type="OrthoDB" id="9805416at2"/>
<keyword evidence="8" id="KW-1185">Reference proteome</keyword>
<dbReference type="SUPFAM" id="SSF52283">
    <property type="entry name" value="Formate/glycerate dehydrogenase catalytic domain-like"/>
    <property type="match status" value="1"/>
</dbReference>
<dbReference type="InterPro" id="IPR029753">
    <property type="entry name" value="D-isomer_DH_CS"/>
</dbReference>
<dbReference type="Pfam" id="PF02826">
    <property type="entry name" value="2-Hacid_dh_C"/>
    <property type="match status" value="1"/>
</dbReference>
<evidence type="ECO:0000256" key="4">
    <source>
        <dbReference type="RuleBase" id="RU003719"/>
    </source>
</evidence>
<protein>
    <submittedName>
        <fullName evidence="7">Hydroxyacid dehydrogenase</fullName>
        <ecNumber evidence="7">1.1.1.272</ecNumber>
    </submittedName>
</protein>
<dbReference type="InterPro" id="IPR006140">
    <property type="entry name" value="D-isomer_DH_NAD-bd"/>
</dbReference>
<dbReference type="PROSITE" id="PS00670">
    <property type="entry name" value="D_2_HYDROXYACID_DH_2"/>
    <property type="match status" value="1"/>
</dbReference>
<dbReference type="EC" id="1.1.1.272" evidence="7"/>
<dbReference type="NCBIfam" id="NF006263">
    <property type="entry name" value="PRK08410.1"/>
    <property type="match status" value="1"/>
</dbReference>
<keyword evidence="3" id="KW-0520">NAD</keyword>
<keyword evidence="2 4" id="KW-0560">Oxidoreductase</keyword>
<dbReference type="PROSITE" id="PS00671">
    <property type="entry name" value="D_2_HYDROXYACID_DH_3"/>
    <property type="match status" value="1"/>
</dbReference>
<dbReference type="InterPro" id="IPR006139">
    <property type="entry name" value="D-isomer_2_OHA_DH_cat_dom"/>
</dbReference>
<comment type="similarity">
    <text evidence="1 4">Belongs to the D-isomer specific 2-hydroxyacid dehydrogenase family.</text>
</comment>
<dbReference type="CDD" id="cd12162">
    <property type="entry name" value="2-Hacid_dh_4"/>
    <property type="match status" value="1"/>
</dbReference>
<name>A0A3P7P6P6_9FIRM</name>
<dbReference type="GO" id="GO:0050578">
    <property type="term" value="F:(2R)-2-hydroxyacid dehydrogenase (NADP+) activity"/>
    <property type="evidence" value="ECO:0007669"/>
    <property type="project" value="UniProtKB-EC"/>
</dbReference>
<reference evidence="7 8" key="1">
    <citation type="submission" date="2018-09" db="EMBL/GenBank/DDBJ databases">
        <authorList>
            <person name="Postec A."/>
        </authorList>
    </citation>
    <scope>NUCLEOTIDE SEQUENCE [LARGE SCALE GENOMIC DNA]</scope>
    <source>
        <strain evidence="7">70B-A</strain>
    </source>
</reference>
<evidence type="ECO:0000256" key="3">
    <source>
        <dbReference type="ARBA" id="ARBA00023027"/>
    </source>
</evidence>
<evidence type="ECO:0000313" key="8">
    <source>
        <dbReference type="Proteomes" id="UP000279029"/>
    </source>
</evidence>
<dbReference type="SUPFAM" id="SSF51735">
    <property type="entry name" value="NAD(P)-binding Rossmann-fold domains"/>
    <property type="match status" value="1"/>
</dbReference>
<dbReference type="RefSeq" id="WP_125138208.1">
    <property type="nucleotide sequence ID" value="NZ_LR130778.1"/>
</dbReference>
<dbReference type="Gene3D" id="3.40.50.720">
    <property type="entry name" value="NAD(P)-binding Rossmann-like Domain"/>
    <property type="match status" value="2"/>
</dbReference>
<dbReference type="Proteomes" id="UP000279029">
    <property type="component" value="Chromosome"/>
</dbReference>
<dbReference type="InterPro" id="IPR050418">
    <property type="entry name" value="D-iso_2-hydroxyacid_DH_PdxB"/>
</dbReference>
<dbReference type="EMBL" id="LR130778">
    <property type="protein sequence ID" value="VDN49200.1"/>
    <property type="molecule type" value="Genomic_DNA"/>
</dbReference>
<evidence type="ECO:0000256" key="1">
    <source>
        <dbReference type="ARBA" id="ARBA00005854"/>
    </source>
</evidence>
<dbReference type="GO" id="GO:0051287">
    <property type="term" value="F:NAD binding"/>
    <property type="evidence" value="ECO:0007669"/>
    <property type="project" value="InterPro"/>
</dbReference>
<proteinExistence type="inferred from homology"/>
<dbReference type="Pfam" id="PF00389">
    <property type="entry name" value="2-Hacid_dh"/>
    <property type="match status" value="1"/>
</dbReference>
<feature type="domain" description="D-isomer specific 2-hydroxyacid dehydrogenase catalytic" evidence="5">
    <location>
        <begin position="18"/>
        <end position="315"/>
    </location>
</feature>
<accession>A0A3P7P6P6</accession>
<sequence>MKIVLLDQKSLGEKLEFEKLESMGSVTYYDYTNQEQIIERCAEAEVVITNKGYFDESTIEALKHLKLICMTGTGYDKIDIQAAKKRGVGVCNVMDYCSNSVAQHTLALVLQLVNHMNYYRDYVRSGKYIEDDAFTHYEVQINEIAQMTWGIVGMGSIGSKVAKIAEAMGAKVIYYSTSGKNQQDAYDRVSFDDLLELSDIITIHAPLNDQTRNLFDEGVFAKMKKSAILVNVGRGDIVNEAALVSALNNHLIAGAALDVLSIEPMSKESKLLPMLNDARLIITPHVAWASITARQNVIDEVALNIEAYVKGNKYQRVDV</sequence>
<dbReference type="PANTHER" id="PTHR43761">
    <property type="entry name" value="D-ISOMER SPECIFIC 2-HYDROXYACID DEHYDROGENASE FAMILY PROTEIN (AFU_ORTHOLOGUE AFUA_1G13630)"/>
    <property type="match status" value="1"/>
</dbReference>
<organism evidence="7 8">
    <name type="scientific">Petrocella atlantisensis</name>
    <dbReference type="NCBI Taxonomy" id="2173034"/>
    <lineage>
        <taxon>Bacteria</taxon>
        <taxon>Bacillati</taxon>
        <taxon>Bacillota</taxon>
        <taxon>Clostridia</taxon>
        <taxon>Lachnospirales</taxon>
        <taxon>Vallitaleaceae</taxon>
        <taxon>Petrocella</taxon>
    </lineage>
</organism>
<dbReference type="PANTHER" id="PTHR43761:SF1">
    <property type="entry name" value="D-ISOMER SPECIFIC 2-HYDROXYACID DEHYDROGENASE CATALYTIC DOMAIN-CONTAINING PROTEIN-RELATED"/>
    <property type="match status" value="1"/>
</dbReference>
<dbReference type="KEGG" id="cbar:PATL70BA_3275"/>
<evidence type="ECO:0000313" key="7">
    <source>
        <dbReference type="EMBL" id="VDN49200.1"/>
    </source>
</evidence>
<evidence type="ECO:0000259" key="6">
    <source>
        <dbReference type="Pfam" id="PF02826"/>
    </source>
</evidence>
<evidence type="ECO:0000259" key="5">
    <source>
        <dbReference type="Pfam" id="PF00389"/>
    </source>
</evidence>
<dbReference type="InterPro" id="IPR036291">
    <property type="entry name" value="NAD(P)-bd_dom_sf"/>
</dbReference>
<feature type="domain" description="D-isomer specific 2-hydroxyacid dehydrogenase NAD-binding" evidence="6">
    <location>
        <begin position="106"/>
        <end position="287"/>
    </location>
</feature>
<evidence type="ECO:0000256" key="2">
    <source>
        <dbReference type="ARBA" id="ARBA00023002"/>
    </source>
</evidence>
<gene>
    <name evidence="7" type="ORF">PATL70BA_3275</name>
</gene>